<reference evidence="1" key="1">
    <citation type="journal article" date="2023" name="G3 (Bethesda)">
        <title>A reference genome for the long-term kleptoplast-retaining sea slug Elysia crispata morphotype clarki.</title>
        <authorList>
            <person name="Eastman K.E."/>
            <person name="Pendleton A.L."/>
            <person name="Shaikh M.A."/>
            <person name="Suttiyut T."/>
            <person name="Ogas R."/>
            <person name="Tomko P."/>
            <person name="Gavelis G."/>
            <person name="Widhalm J.R."/>
            <person name="Wisecaver J.H."/>
        </authorList>
    </citation>
    <scope>NUCLEOTIDE SEQUENCE</scope>
    <source>
        <strain evidence="1">ECLA1</strain>
    </source>
</reference>
<sequence length="291" mass="32092">MLQTPENKSEARNVQNCKNKIRTSVDQNGYPKFLSLATGHSTATDPASFLTWPEQWVNSSDWTAVRVETNSNDRIVRVNILSVGLIRNVIGHRHDQVSGAGLCVTLTNIWPLSKTGKNLLHVNDKRVLQVCTDLTRIYRASFLRFVYIVLISSRADQLQLGPSVGGTTECLANINSRTERPHARCTQQLSSRGLPLLTHTRTVGLTPVMRSSIDSSFPRIKSKQALLFLSCLISSVIVSSSPGPQTMTAGQNRAVTRLCPWTMAAIPYCNLGSAGEEHRAWPGVKRRATVT</sequence>
<name>A0AAE1CEU9_9GAST</name>
<dbReference type="Proteomes" id="UP001283361">
    <property type="component" value="Unassembled WGS sequence"/>
</dbReference>
<gene>
    <name evidence="1" type="ORF">RRG08_014214</name>
</gene>
<keyword evidence="2" id="KW-1185">Reference proteome</keyword>
<proteinExistence type="predicted"/>
<accession>A0AAE1CEU9</accession>
<dbReference type="AlphaFoldDB" id="A0AAE1CEU9"/>
<evidence type="ECO:0000313" key="2">
    <source>
        <dbReference type="Proteomes" id="UP001283361"/>
    </source>
</evidence>
<dbReference type="EMBL" id="JAWDGP010008074">
    <property type="protein sequence ID" value="KAK3691832.1"/>
    <property type="molecule type" value="Genomic_DNA"/>
</dbReference>
<evidence type="ECO:0000313" key="1">
    <source>
        <dbReference type="EMBL" id="KAK3691832.1"/>
    </source>
</evidence>
<protein>
    <submittedName>
        <fullName evidence="1">Uncharacterized protein</fullName>
    </submittedName>
</protein>
<organism evidence="1 2">
    <name type="scientific">Elysia crispata</name>
    <name type="common">lettuce slug</name>
    <dbReference type="NCBI Taxonomy" id="231223"/>
    <lineage>
        <taxon>Eukaryota</taxon>
        <taxon>Metazoa</taxon>
        <taxon>Spiralia</taxon>
        <taxon>Lophotrochozoa</taxon>
        <taxon>Mollusca</taxon>
        <taxon>Gastropoda</taxon>
        <taxon>Heterobranchia</taxon>
        <taxon>Euthyneura</taxon>
        <taxon>Panpulmonata</taxon>
        <taxon>Sacoglossa</taxon>
        <taxon>Placobranchoidea</taxon>
        <taxon>Plakobranchidae</taxon>
        <taxon>Elysia</taxon>
    </lineage>
</organism>
<comment type="caution">
    <text evidence="1">The sequence shown here is derived from an EMBL/GenBank/DDBJ whole genome shotgun (WGS) entry which is preliminary data.</text>
</comment>